<sequence>MRTVILMRHAQAGNGYPDHARPLTLRGRVQAREQGQKLAADLGTLDAVLVSNARRTRETLEELLAAGLRANEVRVDPDLYDISVGELVAKLEELNATQPEADRVMLLGHEPTISATAARLASSESFPGEVFVSFSTASYAIGKVSEEPIAAGKVHFERIERASAH</sequence>
<dbReference type="Gene3D" id="3.40.50.1240">
    <property type="entry name" value="Phosphoglycerate mutase-like"/>
    <property type="match status" value="1"/>
</dbReference>
<keyword evidence="1" id="KW-0378">Hydrolase</keyword>
<dbReference type="HOGENOM" id="CLU_084603_2_1_11"/>
<evidence type="ECO:0000313" key="2">
    <source>
        <dbReference type="EMBL" id="EKU94726.1"/>
    </source>
</evidence>
<dbReference type="SUPFAM" id="SSF53254">
    <property type="entry name" value="Phosphoglycerate mutase-like"/>
    <property type="match status" value="1"/>
</dbReference>
<dbReference type="RefSeq" id="WP_007001878.1">
    <property type="nucleotide sequence ID" value="NZ_JH992956.1"/>
</dbReference>
<keyword evidence="3" id="KW-1185">Reference proteome</keyword>
<dbReference type="CDD" id="cd07067">
    <property type="entry name" value="HP_PGM_like"/>
    <property type="match status" value="1"/>
</dbReference>
<dbReference type="PANTHER" id="PTHR20935">
    <property type="entry name" value="PHOSPHOGLYCERATE MUTASE-RELATED"/>
    <property type="match status" value="1"/>
</dbReference>
<dbReference type="GO" id="GO:0016787">
    <property type="term" value="F:hydrolase activity"/>
    <property type="evidence" value="ECO:0007669"/>
    <property type="project" value="UniProtKB-KW"/>
</dbReference>
<dbReference type="AlphaFoldDB" id="K9EFR4"/>
<dbReference type="Proteomes" id="UP000009888">
    <property type="component" value="Unassembled WGS sequence"/>
</dbReference>
<gene>
    <name evidence="2" type="ORF">HMPREF9233_01673</name>
</gene>
<dbReference type="PATRIC" id="fig|883066.3.peg.1735"/>
<dbReference type="InterPro" id="IPR051021">
    <property type="entry name" value="Mito_Ser/Thr_phosphatase"/>
</dbReference>
<accession>K9EFR4</accession>
<protein>
    <submittedName>
        <fullName evidence="2">Phosphohistidine phosphatase SixA</fullName>
    </submittedName>
</protein>
<dbReference type="STRING" id="202789.GCA_001457435_00430"/>
<dbReference type="Pfam" id="PF00300">
    <property type="entry name" value="His_Phos_1"/>
    <property type="match status" value="1"/>
</dbReference>
<organism evidence="2 3">
    <name type="scientific">Actinobaculum massiliense ACS-171-V-Col2</name>
    <dbReference type="NCBI Taxonomy" id="883066"/>
    <lineage>
        <taxon>Bacteria</taxon>
        <taxon>Bacillati</taxon>
        <taxon>Actinomycetota</taxon>
        <taxon>Actinomycetes</taxon>
        <taxon>Actinomycetales</taxon>
        <taxon>Actinomycetaceae</taxon>
        <taxon>Actinobaculum</taxon>
    </lineage>
</organism>
<comment type="caution">
    <text evidence="2">The sequence shown here is derived from an EMBL/GenBank/DDBJ whole genome shotgun (WGS) entry which is preliminary data.</text>
</comment>
<evidence type="ECO:0000313" key="3">
    <source>
        <dbReference type="Proteomes" id="UP000009888"/>
    </source>
</evidence>
<dbReference type="PANTHER" id="PTHR20935:SF1">
    <property type="entry name" value="SLL1549 PROTEIN"/>
    <property type="match status" value="1"/>
</dbReference>
<proteinExistence type="predicted"/>
<dbReference type="InterPro" id="IPR029033">
    <property type="entry name" value="His_PPase_superfam"/>
</dbReference>
<dbReference type="SMART" id="SM00855">
    <property type="entry name" value="PGAM"/>
    <property type="match status" value="1"/>
</dbReference>
<dbReference type="EMBL" id="AGWL01000008">
    <property type="protein sequence ID" value="EKU94726.1"/>
    <property type="molecule type" value="Genomic_DNA"/>
</dbReference>
<name>K9EFR4_9ACTO</name>
<reference evidence="2 3" key="1">
    <citation type="submission" date="2012-09" db="EMBL/GenBank/DDBJ databases">
        <title>The Genome Sequence of Actinobaculum massiliae ACS-171-V-COL2.</title>
        <authorList>
            <consortium name="The Broad Institute Genome Sequencing Platform"/>
            <person name="Earl A."/>
            <person name="Ward D."/>
            <person name="Feldgarden M."/>
            <person name="Gevers D."/>
            <person name="Saerens B."/>
            <person name="Vaneechoutte M."/>
            <person name="Walker B."/>
            <person name="Young S.K."/>
            <person name="Zeng Q."/>
            <person name="Gargeya S."/>
            <person name="Fitzgerald M."/>
            <person name="Haas B."/>
            <person name="Abouelleil A."/>
            <person name="Alvarado L."/>
            <person name="Arachchi H.M."/>
            <person name="Berlin A."/>
            <person name="Chapman S.B."/>
            <person name="Goldberg J."/>
            <person name="Griggs A."/>
            <person name="Gujja S."/>
            <person name="Hansen M."/>
            <person name="Howarth C."/>
            <person name="Imamovic A."/>
            <person name="Larimer J."/>
            <person name="McCowen C."/>
            <person name="Montmayeur A."/>
            <person name="Murphy C."/>
            <person name="Neiman D."/>
            <person name="Pearson M."/>
            <person name="Priest M."/>
            <person name="Roberts A."/>
            <person name="Saif S."/>
            <person name="Shea T."/>
            <person name="Sisk P."/>
            <person name="Sykes S."/>
            <person name="Wortman J."/>
            <person name="Nusbaum C."/>
            <person name="Birren B."/>
        </authorList>
    </citation>
    <scope>NUCLEOTIDE SEQUENCE [LARGE SCALE GENOMIC DNA]</scope>
    <source>
        <strain evidence="3">ACS-171-V-Col2</strain>
    </source>
</reference>
<dbReference type="InterPro" id="IPR013078">
    <property type="entry name" value="His_Pase_superF_clade-1"/>
</dbReference>
<evidence type="ECO:0000256" key="1">
    <source>
        <dbReference type="ARBA" id="ARBA00022801"/>
    </source>
</evidence>
<dbReference type="eggNOG" id="COG2062">
    <property type="taxonomic scope" value="Bacteria"/>
</dbReference>